<proteinExistence type="predicted"/>
<comment type="caution">
    <text evidence="1">The sequence shown here is derived from an EMBL/GenBank/DDBJ whole genome shotgun (WGS) entry which is preliminary data.</text>
</comment>
<organism evidence="1 2">
    <name type="scientific">Phytophthora cactorum</name>
    <dbReference type="NCBI Taxonomy" id="29920"/>
    <lineage>
        <taxon>Eukaryota</taxon>
        <taxon>Sar</taxon>
        <taxon>Stramenopiles</taxon>
        <taxon>Oomycota</taxon>
        <taxon>Peronosporomycetes</taxon>
        <taxon>Peronosporales</taxon>
        <taxon>Peronosporaceae</taxon>
        <taxon>Phytophthora</taxon>
    </lineage>
</organism>
<accession>A0A8T1EF49</accession>
<reference evidence="1" key="1">
    <citation type="submission" date="2018-10" db="EMBL/GenBank/DDBJ databases">
        <title>Effector identification in a new, highly contiguous assembly of the strawberry crown rot pathogen Phytophthora cactorum.</title>
        <authorList>
            <person name="Armitage A.D."/>
            <person name="Nellist C.F."/>
            <person name="Bates H."/>
            <person name="Vickerstaff R.J."/>
            <person name="Harrison R.J."/>
        </authorList>
    </citation>
    <scope>NUCLEOTIDE SEQUENCE</scope>
    <source>
        <strain evidence="1">4040</strain>
    </source>
</reference>
<dbReference type="Proteomes" id="UP000736787">
    <property type="component" value="Unassembled WGS sequence"/>
</dbReference>
<sequence>MVGVQGVHKVGAGVLQQEVQAHPEKDVLAQTLLPRQFFHASKEFFRGRRDQFKRTYID</sequence>
<dbReference type="AlphaFoldDB" id="A0A8T1EF49"/>
<gene>
    <name evidence="1" type="ORF">PC117_g2175</name>
</gene>
<name>A0A8T1EF49_9STRA</name>
<evidence type="ECO:0000313" key="1">
    <source>
        <dbReference type="EMBL" id="KAG2953275.1"/>
    </source>
</evidence>
<evidence type="ECO:0000313" key="2">
    <source>
        <dbReference type="Proteomes" id="UP000736787"/>
    </source>
</evidence>
<dbReference type="EMBL" id="RCMK01000027">
    <property type="protein sequence ID" value="KAG2953275.1"/>
    <property type="molecule type" value="Genomic_DNA"/>
</dbReference>
<protein>
    <submittedName>
        <fullName evidence="1">Uncharacterized protein</fullName>
    </submittedName>
</protein>